<sequence length="217" mass="23089">MKASIVKFIEENKIIAICRGIYAQDLVNLVSALSEGGVKLVEVTFDQGDKDCINKTSEAIKLLTSTFKGQVKIGAGTVVTLEQVFAAKNAGAEYILSPNVNKEVVQAANQLGMVTIPGAMTPTEILEAHFAGADFVKLFPAGTLGLTYAKDLLGPINNVKFIATAGVTPDNLGEFLKLGFAGAGISSYLTNKKLVNENKFDILKEHAKELVAISKEV</sequence>
<dbReference type="InterPro" id="IPR000887">
    <property type="entry name" value="Aldlse_KDPG_KHG"/>
</dbReference>
<reference evidence="6 7" key="1">
    <citation type="submission" date="2016-11" db="EMBL/GenBank/DDBJ databases">
        <authorList>
            <person name="Jaros S."/>
            <person name="Januszkiewicz K."/>
            <person name="Wedrychowicz H."/>
        </authorList>
    </citation>
    <scope>NUCLEOTIDE SEQUENCE [LARGE SCALE GENOMIC DNA]</scope>
    <source>
        <strain evidence="6 7">DSM 6191</strain>
    </source>
</reference>
<evidence type="ECO:0000256" key="3">
    <source>
        <dbReference type="ARBA" id="ARBA00011233"/>
    </source>
</evidence>
<comment type="pathway">
    <text evidence="1">Carbohydrate acid metabolism.</text>
</comment>
<dbReference type="Pfam" id="PF01081">
    <property type="entry name" value="Aldolase"/>
    <property type="match status" value="1"/>
</dbReference>
<dbReference type="InterPro" id="IPR031338">
    <property type="entry name" value="KDPG/KHG_AS_2"/>
</dbReference>
<dbReference type="EMBL" id="FQXU01000004">
    <property type="protein sequence ID" value="SHH86055.1"/>
    <property type="molecule type" value="Genomic_DNA"/>
</dbReference>
<dbReference type="RefSeq" id="WP_073017441.1">
    <property type="nucleotide sequence ID" value="NZ_FQXU01000004.1"/>
</dbReference>
<accession>A0A1M5WEW6</accession>
<evidence type="ECO:0000313" key="7">
    <source>
        <dbReference type="Proteomes" id="UP000184241"/>
    </source>
</evidence>
<dbReference type="PANTHER" id="PTHR30246">
    <property type="entry name" value="2-KETO-3-DEOXY-6-PHOSPHOGLUCONATE ALDOLASE"/>
    <property type="match status" value="1"/>
</dbReference>
<gene>
    <name evidence="6" type="ORF">SAMN02745941_01062</name>
</gene>
<evidence type="ECO:0000256" key="1">
    <source>
        <dbReference type="ARBA" id="ARBA00004761"/>
    </source>
</evidence>
<name>A0A1M5WEW6_9CLOT</name>
<evidence type="ECO:0000313" key="6">
    <source>
        <dbReference type="EMBL" id="SHH86055.1"/>
    </source>
</evidence>
<evidence type="ECO:0000256" key="5">
    <source>
        <dbReference type="ARBA" id="ARBA00023277"/>
    </source>
</evidence>
<dbReference type="SUPFAM" id="SSF51569">
    <property type="entry name" value="Aldolase"/>
    <property type="match status" value="1"/>
</dbReference>
<protein>
    <submittedName>
        <fullName evidence="6">2-dehydro-3-deoxyphosphogluconate aldolase / (4S)-4-hydroxy-2-oxoglutarate aldolase</fullName>
    </submittedName>
</protein>
<dbReference type="Proteomes" id="UP000184241">
    <property type="component" value="Unassembled WGS sequence"/>
</dbReference>
<evidence type="ECO:0000256" key="4">
    <source>
        <dbReference type="ARBA" id="ARBA00023239"/>
    </source>
</evidence>
<comment type="subunit">
    <text evidence="3">Homotrimer.</text>
</comment>
<evidence type="ECO:0000256" key="2">
    <source>
        <dbReference type="ARBA" id="ARBA00006906"/>
    </source>
</evidence>
<dbReference type="PANTHER" id="PTHR30246:SF1">
    <property type="entry name" value="2-DEHYDRO-3-DEOXY-6-PHOSPHOGALACTONATE ALDOLASE-RELATED"/>
    <property type="match status" value="1"/>
</dbReference>
<keyword evidence="5" id="KW-0119">Carbohydrate metabolism</keyword>
<dbReference type="PROSITE" id="PS00160">
    <property type="entry name" value="ALDOLASE_KDPG_KHG_2"/>
    <property type="match status" value="1"/>
</dbReference>
<organism evidence="6 7">
    <name type="scientific">Clostridium intestinale DSM 6191</name>
    <dbReference type="NCBI Taxonomy" id="1121320"/>
    <lineage>
        <taxon>Bacteria</taxon>
        <taxon>Bacillati</taxon>
        <taxon>Bacillota</taxon>
        <taxon>Clostridia</taxon>
        <taxon>Eubacteriales</taxon>
        <taxon>Clostridiaceae</taxon>
        <taxon>Clostridium</taxon>
    </lineage>
</organism>
<proteinExistence type="inferred from homology"/>
<dbReference type="CDD" id="cd00452">
    <property type="entry name" value="KDPG_aldolase"/>
    <property type="match status" value="1"/>
</dbReference>
<dbReference type="GO" id="GO:0016829">
    <property type="term" value="F:lyase activity"/>
    <property type="evidence" value="ECO:0007669"/>
    <property type="project" value="UniProtKB-KW"/>
</dbReference>
<dbReference type="NCBIfam" id="TIGR01182">
    <property type="entry name" value="eda"/>
    <property type="match status" value="1"/>
</dbReference>
<comment type="similarity">
    <text evidence="2">Belongs to the KHG/KDPG aldolase family.</text>
</comment>
<dbReference type="Gene3D" id="3.20.20.70">
    <property type="entry name" value="Aldolase class I"/>
    <property type="match status" value="1"/>
</dbReference>
<dbReference type="AlphaFoldDB" id="A0A1M5WEW6"/>
<keyword evidence="4" id="KW-0456">Lyase</keyword>
<dbReference type="InterPro" id="IPR013785">
    <property type="entry name" value="Aldolase_TIM"/>
</dbReference>